<keyword evidence="4 5" id="KW-1283">Bacterial microcompartment</keyword>
<keyword evidence="8" id="KW-1185">Reference proteome</keyword>
<dbReference type="Pfam" id="PF05985">
    <property type="entry name" value="EutC"/>
    <property type="match status" value="1"/>
</dbReference>
<comment type="function">
    <text evidence="5">Catalyzes the deamination of various vicinal amino-alcohols to oxo compounds. Allows this organism to utilize ethanolamine as the sole source of nitrogen and carbon in the presence of external vitamin B12.</text>
</comment>
<comment type="cofactor">
    <cofactor evidence="5">
        <name>adenosylcob(III)alamin</name>
        <dbReference type="ChEBI" id="CHEBI:18408"/>
    </cofactor>
    <text evidence="5">Binds between the large and small subunits.</text>
</comment>
<keyword evidence="2 5" id="KW-0456">Lyase</keyword>
<comment type="catalytic activity">
    <reaction evidence="5">
        <text>ethanolamine = acetaldehyde + NH4(+)</text>
        <dbReference type="Rhea" id="RHEA:15313"/>
        <dbReference type="ChEBI" id="CHEBI:15343"/>
        <dbReference type="ChEBI" id="CHEBI:28938"/>
        <dbReference type="ChEBI" id="CHEBI:57603"/>
        <dbReference type="EC" id="4.3.1.7"/>
    </reaction>
</comment>
<protein>
    <recommendedName>
        <fullName evidence="5">Ethanolamine ammonia-lyase small subunit</fullName>
        <shortName evidence="5">EAL small subunit</shortName>
        <ecNumber evidence="5">4.3.1.7</ecNumber>
    </recommendedName>
</protein>
<dbReference type="AlphaFoldDB" id="A0A937RDG0"/>
<evidence type="ECO:0000256" key="6">
    <source>
        <dbReference type="SAM" id="MobiDB-lite"/>
    </source>
</evidence>
<evidence type="ECO:0000256" key="1">
    <source>
        <dbReference type="ARBA" id="ARBA00022628"/>
    </source>
</evidence>
<organism evidence="7 8">
    <name type="scientific">Frankia nepalensis</name>
    <dbReference type="NCBI Taxonomy" id="1836974"/>
    <lineage>
        <taxon>Bacteria</taxon>
        <taxon>Bacillati</taxon>
        <taxon>Actinomycetota</taxon>
        <taxon>Actinomycetes</taxon>
        <taxon>Frankiales</taxon>
        <taxon>Frankiaceae</taxon>
        <taxon>Frankia</taxon>
    </lineage>
</organism>
<dbReference type="Proteomes" id="UP000604475">
    <property type="component" value="Unassembled WGS sequence"/>
</dbReference>
<evidence type="ECO:0000256" key="3">
    <source>
        <dbReference type="ARBA" id="ARBA00023285"/>
    </source>
</evidence>
<dbReference type="GO" id="GO:0009350">
    <property type="term" value="C:ethanolamine ammonia-lyase complex"/>
    <property type="evidence" value="ECO:0007669"/>
    <property type="project" value="UniProtKB-UniRule"/>
</dbReference>
<evidence type="ECO:0000256" key="4">
    <source>
        <dbReference type="ARBA" id="ARBA00024446"/>
    </source>
</evidence>
<comment type="pathway">
    <text evidence="5">Amine and polyamine degradation; ethanolamine degradation.</text>
</comment>
<comment type="caution">
    <text evidence="5">Lacks conserved residue(s) required for the propagation of feature annotation.</text>
</comment>
<dbReference type="GO" id="GO:0046336">
    <property type="term" value="P:ethanolamine catabolic process"/>
    <property type="evidence" value="ECO:0007669"/>
    <property type="project" value="UniProtKB-UniRule"/>
</dbReference>
<comment type="caution">
    <text evidence="7">The sequence shown here is derived from an EMBL/GenBank/DDBJ whole genome shotgun (WGS) entry which is preliminary data.</text>
</comment>
<evidence type="ECO:0000313" key="8">
    <source>
        <dbReference type="Proteomes" id="UP000604475"/>
    </source>
</evidence>
<comment type="subunit">
    <text evidence="5">The basic unit is a heterodimer which dimerizes to form tetramers. The heterotetramers trimerize; 6 large subunits form a core ring with 6 small subunits projecting outwards.</text>
</comment>
<gene>
    <name evidence="5 7" type="primary">eutC</name>
    <name evidence="7" type="ORF">I7412_07255</name>
</gene>
<reference evidence="7" key="1">
    <citation type="submission" date="2020-12" db="EMBL/GenBank/DDBJ databases">
        <title>Genomic characterization of non-nitrogen-fixing Frankia strains.</title>
        <authorList>
            <person name="Carlos-Shanley C."/>
            <person name="Guerra T."/>
            <person name="Hahn D."/>
        </authorList>
    </citation>
    <scope>NUCLEOTIDE SEQUENCE</scope>
    <source>
        <strain evidence="7">CN6</strain>
    </source>
</reference>
<feature type="region of interest" description="Disordered" evidence="6">
    <location>
        <begin position="43"/>
        <end position="64"/>
    </location>
</feature>
<keyword evidence="1 5" id="KW-0846">Cobalamin</keyword>
<feature type="binding site" evidence="5">
    <location>
        <position position="231"/>
    </location>
    <ligand>
        <name>adenosylcob(III)alamin</name>
        <dbReference type="ChEBI" id="CHEBI:18408"/>
    </ligand>
</feature>
<dbReference type="GO" id="GO:0031471">
    <property type="term" value="C:ethanolamine degradation polyhedral organelle"/>
    <property type="evidence" value="ECO:0007669"/>
    <property type="project" value="UniProtKB-UniRule"/>
</dbReference>
<keyword evidence="3 5" id="KW-0170">Cobalt</keyword>
<dbReference type="Gene3D" id="3.40.50.11240">
    <property type="entry name" value="Ethanolamine ammonia-lyase light chain (EutC)"/>
    <property type="match status" value="1"/>
</dbReference>
<dbReference type="InterPro" id="IPR042255">
    <property type="entry name" value="EutC_N"/>
</dbReference>
<dbReference type="NCBIfam" id="NF003971">
    <property type="entry name" value="PRK05465.1"/>
    <property type="match status" value="1"/>
</dbReference>
<evidence type="ECO:0000256" key="2">
    <source>
        <dbReference type="ARBA" id="ARBA00023239"/>
    </source>
</evidence>
<comment type="similarity">
    <text evidence="5">Belongs to the EutC family.</text>
</comment>
<dbReference type="EC" id="4.3.1.7" evidence="5"/>
<comment type="subcellular location">
    <subcellularLocation>
        <location evidence="5">Bacterial microcompartment</location>
    </subcellularLocation>
</comment>
<dbReference type="InterPro" id="IPR042251">
    <property type="entry name" value="EutC_C"/>
</dbReference>
<accession>A0A937RDG0</accession>
<dbReference type="GO" id="GO:0008851">
    <property type="term" value="F:ethanolamine ammonia-lyase activity"/>
    <property type="evidence" value="ECO:0007669"/>
    <property type="project" value="UniProtKB-UniRule"/>
</dbReference>
<dbReference type="EMBL" id="JAEACQ010000153">
    <property type="protein sequence ID" value="MBL7626965.1"/>
    <property type="molecule type" value="Genomic_DNA"/>
</dbReference>
<dbReference type="PANTHER" id="PTHR39330">
    <property type="entry name" value="ETHANOLAMINE AMMONIA-LYASE LIGHT CHAIN"/>
    <property type="match status" value="1"/>
</dbReference>
<dbReference type="Gene3D" id="1.10.30.40">
    <property type="entry name" value="Ethanolamine ammonia-lyase light chain (EutC), N-terminal domain"/>
    <property type="match status" value="1"/>
</dbReference>
<dbReference type="GO" id="GO:0006520">
    <property type="term" value="P:amino acid metabolic process"/>
    <property type="evidence" value="ECO:0007669"/>
    <property type="project" value="InterPro"/>
</dbReference>
<evidence type="ECO:0000256" key="5">
    <source>
        <dbReference type="HAMAP-Rule" id="MF_00601"/>
    </source>
</evidence>
<name>A0A937RDG0_9ACTN</name>
<proteinExistence type="inferred from homology"/>
<evidence type="ECO:0000313" key="7">
    <source>
        <dbReference type="EMBL" id="MBL7626965.1"/>
    </source>
</evidence>
<dbReference type="HAMAP" id="MF_00601">
    <property type="entry name" value="EutC"/>
    <property type="match status" value="1"/>
</dbReference>
<feature type="binding site" evidence="5">
    <location>
        <position position="210"/>
    </location>
    <ligand>
        <name>adenosylcob(III)alamin</name>
        <dbReference type="ChEBI" id="CHEBI:18408"/>
    </ligand>
</feature>
<dbReference type="InterPro" id="IPR009246">
    <property type="entry name" value="EutC"/>
</dbReference>
<sequence length="315" mass="32628">MIWAGTEPAIRGGAEPATVVDAEPAVLLGAEPIPLVGAEPAAPVDGGSAEPAIASPSPGRGDFEHRVRTVTPARLFLGRSGTSYRTADQLTLRADHAAAQDAVHAMLDLESGPLAPLVDQFGLFAVDSAAADRATYLRRPDLGRALSPEGRAEVTRRCPRGADLQVVVGDGLSVAAVDAQVPKLLPALLDTAREAGRSVGQVFAVRNARVGLLNEIGELLDPAAVVLLIGERPGLVTAESLSAYVAWRPRPGHTDADRNLISNIHARGVDIPAAVARILALTESMRAAGTSGVLIKEDHEGPAALTSRPGDDLSP</sequence>
<dbReference type="GO" id="GO:0031419">
    <property type="term" value="F:cobalamin binding"/>
    <property type="evidence" value="ECO:0007669"/>
    <property type="project" value="UniProtKB-UniRule"/>
</dbReference>
<dbReference type="PANTHER" id="PTHR39330:SF1">
    <property type="entry name" value="ETHANOLAMINE AMMONIA-LYASE SMALL SUBUNIT"/>
    <property type="match status" value="1"/>
</dbReference>